<evidence type="ECO:0000256" key="1">
    <source>
        <dbReference type="SAM" id="MobiDB-lite"/>
    </source>
</evidence>
<dbReference type="KEGG" id="rdp:RD2015_1850"/>
<evidence type="ECO:0000313" key="4">
    <source>
        <dbReference type="Proteomes" id="UP000060699"/>
    </source>
</evidence>
<dbReference type="RefSeq" id="WP_116001453.1">
    <property type="nucleotide sequence ID" value="NZ_CP013729.1"/>
</dbReference>
<dbReference type="PATRIC" id="fig|76731.3.peg.1896"/>
<dbReference type="PANTHER" id="PTHR34315">
    <property type="match status" value="1"/>
</dbReference>
<dbReference type="GO" id="GO:0016702">
    <property type="term" value="F:oxidoreductase activity, acting on single donors with incorporation of molecular oxygen, incorporation of two atoms of oxygen"/>
    <property type="evidence" value="ECO:0007669"/>
    <property type="project" value="InterPro"/>
</dbReference>
<name>A0A0U3MDA5_9BURK</name>
<evidence type="ECO:0000313" key="3">
    <source>
        <dbReference type="EMBL" id="ALV06329.1"/>
    </source>
</evidence>
<keyword evidence="4" id="KW-1185">Reference proteome</keyword>
<proteinExistence type="predicted"/>
<dbReference type="PANTHER" id="PTHR34315:SF1">
    <property type="entry name" value="INTRADIOL RING-CLEAVAGE DIOXYGENASES DOMAIN-CONTAINING PROTEIN-RELATED"/>
    <property type="match status" value="1"/>
</dbReference>
<dbReference type="AlphaFoldDB" id="A0A0U3MDA5"/>
<feature type="region of interest" description="Disordered" evidence="1">
    <location>
        <begin position="81"/>
        <end position="135"/>
    </location>
</feature>
<gene>
    <name evidence="3" type="ORF">RD2015_1850</name>
</gene>
<dbReference type="Pfam" id="PF00775">
    <property type="entry name" value="Dioxygenase_C"/>
    <property type="match status" value="1"/>
</dbReference>
<dbReference type="GO" id="GO:0008199">
    <property type="term" value="F:ferric iron binding"/>
    <property type="evidence" value="ECO:0007669"/>
    <property type="project" value="InterPro"/>
</dbReference>
<feature type="domain" description="Intradiol ring-cleavage dioxygenases" evidence="2">
    <location>
        <begin position="163"/>
        <end position="242"/>
    </location>
</feature>
<keyword evidence="3" id="KW-0560">Oxidoreductase</keyword>
<sequence length="331" mass="33323">MPLSRHRFRPSALVANVSDAGLSATAGLGGNAPGHPHDADPHLGLAHDLALISQQQQRRRALGLLAGVAGLGALPLLGCGGGGSDDSSTSTSSSSGSSSSSSGSSGSTGTGSTGSSSCSVIPEETAGPYPGDGSNSTSSGVVNALALSGIVRSDIRSSIGSASGTADGVPLTVTLTLVNAASSCADLAGYAIYLWHCDRLGRYSLYSSGVTGENYLRGVQVTGSDGTVTFTTIFPGCYSGRMPHMHFEVYRSASTATSYSNKLKTSQIAFPTDVCNSVYALSTYSSSLTNFNQISFATDNIFSDGYSTQLATVTGSTTAGYAATLTVGISA</sequence>
<dbReference type="OrthoDB" id="9805815at2"/>
<dbReference type="Gene3D" id="2.60.130.10">
    <property type="entry name" value="Aromatic compound dioxygenase"/>
    <property type="match status" value="1"/>
</dbReference>
<evidence type="ECO:0000259" key="2">
    <source>
        <dbReference type="Pfam" id="PF00775"/>
    </source>
</evidence>
<organism evidence="3 4">
    <name type="scientific">Roseateles depolymerans</name>
    <dbReference type="NCBI Taxonomy" id="76731"/>
    <lineage>
        <taxon>Bacteria</taxon>
        <taxon>Pseudomonadati</taxon>
        <taxon>Pseudomonadota</taxon>
        <taxon>Betaproteobacteria</taxon>
        <taxon>Burkholderiales</taxon>
        <taxon>Sphaerotilaceae</taxon>
        <taxon>Roseateles</taxon>
    </lineage>
</organism>
<reference evidence="3 4" key="1">
    <citation type="submission" date="2015-12" db="EMBL/GenBank/DDBJ databases">
        <title>Complete genome of Roseateles depolymerans KCTC 42856.</title>
        <authorList>
            <person name="Kim K.M."/>
        </authorList>
    </citation>
    <scope>NUCLEOTIDE SEQUENCE [LARGE SCALE GENOMIC DNA]</scope>
    <source>
        <strain evidence="3 4">KCTC 42856</strain>
    </source>
</reference>
<dbReference type="SUPFAM" id="SSF49482">
    <property type="entry name" value="Aromatic compound dioxygenase"/>
    <property type="match status" value="1"/>
</dbReference>
<dbReference type="InterPro" id="IPR000627">
    <property type="entry name" value="Intradiol_dOase_C"/>
</dbReference>
<dbReference type="InterPro" id="IPR015889">
    <property type="entry name" value="Intradiol_dOase_core"/>
</dbReference>
<dbReference type="STRING" id="76731.RD2015_1850"/>
<dbReference type="CDD" id="cd03457">
    <property type="entry name" value="intradiol_dioxygenase_like"/>
    <property type="match status" value="1"/>
</dbReference>
<protein>
    <submittedName>
        <fullName evidence="3">Protocatechuate 3,4-dioxygenase beta subunit</fullName>
    </submittedName>
</protein>
<accession>A0A0U3MDA5</accession>
<dbReference type="EMBL" id="CP013729">
    <property type="protein sequence ID" value="ALV06329.1"/>
    <property type="molecule type" value="Genomic_DNA"/>
</dbReference>
<feature type="compositionally biased region" description="Low complexity" evidence="1">
    <location>
        <begin position="85"/>
        <end position="105"/>
    </location>
</feature>
<dbReference type="Proteomes" id="UP000060699">
    <property type="component" value="Chromosome"/>
</dbReference>
<keyword evidence="3" id="KW-0223">Dioxygenase</keyword>